<evidence type="ECO:0000256" key="1">
    <source>
        <dbReference type="SAM" id="MobiDB-lite"/>
    </source>
</evidence>
<proteinExistence type="predicted"/>
<feature type="compositionally biased region" description="Basic and acidic residues" evidence="1">
    <location>
        <begin position="17"/>
        <end position="31"/>
    </location>
</feature>
<feature type="compositionally biased region" description="Basic and acidic residues" evidence="1">
    <location>
        <begin position="44"/>
        <end position="53"/>
    </location>
</feature>
<dbReference type="PANTHER" id="PTHR12048:SF0">
    <property type="entry name" value="CCAAT_ENHANCER-BINDING PROTEIN ZETA"/>
    <property type="match status" value="1"/>
</dbReference>
<reference evidence="2" key="1">
    <citation type="journal article" date="2019" name="G3 (Bethesda)">
        <title>Genome Assemblies of Two Rare Opportunistic Yeast Pathogens: Diutina rugosa (syn. Candida rugosa) and Trichomonascus ciferrii (syn. Candida ciferrii).</title>
        <authorList>
            <person name="Mixao V."/>
            <person name="Saus E."/>
            <person name="Hansen A.P."/>
            <person name="Lass-Florl C."/>
            <person name="Gabaldon T."/>
        </authorList>
    </citation>
    <scope>NUCLEOTIDE SEQUENCE</scope>
    <source>
        <strain evidence="2">CBS 4856</strain>
    </source>
</reference>
<feature type="compositionally biased region" description="Basic residues" evidence="1">
    <location>
        <begin position="54"/>
        <end position="70"/>
    </location>
</feature>
<name>A0A642V7V5_9ASCO</name>
<feature type="region of interest" description="Disordered" evidence="1">
    <location>
        <begin position="1"/>
        <end position="203"/>
    </location>
</feature>
<dbReference type="AlphaFoldDB" id="A0A642V7V5"/>
<accession>A0A642V7V5</accession>
<protein>
    <submittedName>
        <fullName evidence="2">Uncharacterized protein</fullName>
    </submittedName>
</protein>
<dbReference type="OrthoDB" id="28947at2759"/>
<gene>
    <name evidence="2" type="ORF">TRICI_002130</name>
</gene>
<dbReference type="VEuPathDB" id="FungiDB:TRICI_002130"/>
<feature type="compositionally biased region" description="Basic and acidic residues" evidence="1">
    <location>
        <begin position="108"/>
        <end position="130"/>
    </location>
</feature>
<sequence length="425" mass="47424">MSESAIVDGLKLSIPELSEKVKQKLEADKQGKPGKGSGKKSKSEHKPTEEVKKGGGKAGRKDKKKGKKEKKGNSGKSKNSEEKEKKDQEKKEDVKSEDEDESNNYDGDIMHEIEELGGTKEDLDLIKDLDDSGSESELELSDKGKEDPNLGNDLSKYMKEIGFTVSDDKLPESKKTKNGASAQANNKKNEATSKKSSAIKETPVKIEDINHPGKAVITPRNDWYNQEELQGPPTPQNHVSDEVVRQLHEKAKELLARENEVYIHEDAKSGSQKQFLSQLLTSGTLSDKIGALILLIQSAPVHSMKHFDTLLALCKKKARRTALQGVAALKDLFVGGVLPDKKLKWFKNQPVCPNTPKEWLILWAFEDWLKTYYFNLLQILETLSHDTIANIRSNCVVHIIDLLKSKPEQEVNLLRLGVNKLVSDV</sequence>
<dbReference type="GO" id="GO:0005634">
    <property type="term" value="C:nucleus"/>
    <property type="evidence" value="ECO:0007669"/>
    <property type="project" value="TreeGrafter"/>
</dbReference>
<comment type="caution">
    <text evidence="2">The sequence shown here is derived from an EMBL/GenBank/DDBJ whole genome shotgun (WGS) entry which is preliminary data.</text>
</comment>
<feature type="compositionally biased region" description="Basic and acidic residues" evidence="1">
    <location>
        <begin position="166"/>
        <end position="175"/>
    </location>
</feature>
<dbReference type="InterPro" id="IPR040155">
    <property type="entry name" value="CEBPZ/Mak21-like"/>
</dbReference>
<feature type="compositionally biased region" description="Basic and acidic residues" evidence="1">
    <location>
        <begin position="78"/>
        <end position="94"/>
    </location>
</feature>
<dbReference type="EMBL" id="SWFS01000148">
    <property type="protein sequence ID" value="KAA8915723.1"/>
    <property type="molecule type" value="Genomic_DNA"/>
</dbReference>
<evidence type="ECO:0000313" key="2">
    <source>
        <dbReference type="EMBL" id="KAA8915723.1"/>
    </source>
</evidence>
<organism evidence="2 3">
    <name type="scientific">Trichomonascus ciferrii</name>
    <dbReference type="NCBI Taxonomy" id="44093"/>
    <lineage>
        <taxon>Eukaryota</taxon>
        <taxon>Fungi</taxon>
        <taxon>Dikarya</taxon>
        <taxon>Ascomycota</taxon>
        <taxon>Saccharomycotina</taxon>
        <taxon>Dipodascomycetes</taxon>
        <taxon>Dipodascales</taxon>
        <taxon>Trichomonascaceae</taxon>
        <taxon>Trichomonascus</taxon>
        <taxon>Trichomonascus ciferrii complex</taxon>
    </lineage>
</organism>
<evidence type="ECO:0000313" key="3">
    <source>
        <dbReference type="Proteomes" id="UP000761534"/>
    </source>
</evidence>
<keyword evidence="3" id="KW-1185">Reference proteome</keyword>
<dbReference type="Proteomes" id="UP000761534">
    <property type="component" value="Unassembled WGS sequence"/>
</dbReference>
<dbReference type="PANTHER" id="PTHR12048">
    <property type="entry name" value="CCAAT-BINDING FACTOR-RELATED"/>
    <property type="match status" value="1"/>
</dbReference>